<dbReference type="STRING" id="1705562.AMS69_18000"/>
<name>A0A0N0U8P8_9EURY</name>
<evidence type="ECO:0000313" key="1">
    <source>
        <dbReference type="EMBL" id="KOX91614.1"/>
    </source>
</evidence>
<gene>
    <name evidence="1" type="ORF">AMS69_18000</name>
</gene>
<keyword evidence="2" id="KW-1185">Reference proteome</keyword>
<proteinExistence type="predicted"/>
<reference evidence="1 2" key="1">
    <citation type="submission" date="2015-08" db="EMBL/GenBank/DDBJ databases">
        <title>Genomes of Isolates from Cabo Rojo, PR.</title>
        <authorList>
            <person name="Sanchez-Nieves R.L."/>
            <person name="Montalvo-Rodriguez R."/>
        </authorList>
    </citation>
    <scope>NUCLEOTIDE SEQUENCE [LARGE SCALE GENOMIC DNA]</scope>
    <source>
        <strain evidence="1 2">SL3</strain>
    </source>
</reference>
<accession>A0A0N0U8P8</accession>
<dbReference type="PATRIC" id="fig|1705562.3.peg.2086"/>
<dbReference type="Proteomes" id="UP000037729">
    <property type="component" value="Unassembled WGS sequence"/>
</dbReference>
<evidence type="ECO:0000313" key="2">
    <source>
        <dbReference type="Proteomes" id="UP000037729"/>
    </source>
</evidence>
<comment type="caution">
    <text evidence="1">The sequence shown here is derived from an EMBL/GenBank/DDBJ whole genome shotgun (WGS) entry which is preliminary data.</text>
</comment>
<sequence length="65" mass="6669">MGLFEVPKGHLYGVPRGIKSGIVVATVIGDVLPGVLVDGDISVGVEYVVSRQMVSGLDTSKVIGS</sequence>
<dbReference type="AlphaFoldDB" id="A0A0N0U8P8"/>
<organism evidence="1 2">
    <name type="scientific">Haloarcula rubripromontorii</name>
    <dbReference type="NCBI Taxonomy" id="1705562"/>
    <lineage>
        <taxon>Archaea</taxon>
        <taxon>Methanobacteriati</taxon>
        <taxon>Methanobacteriota</taxon>
        <taxon>Stenosarchaea group</taxon>
        <taxon>Halobacteria</taxon>
        <taxon>Halobacteriales</taxon>
        <taxon>Haloarculaceae</taxon>
        <taxon>Haloarcula</taxon>
    </lineage>
</organism>
<protein>
    <submittedName>
        <fullName evidence="1">Uncharacterized protein</fullName>
    </submittedName>
</protein>
<dbReference type="EMBL" id="LIUF01000008">
    <property type="protein sequence ID" value="KOX91614.1"/>
    <property type="molecule type" value="Genomic_DNA"/>
</dbReference>
<dbReference type="RefSeq" id="WP_053969424.1">
    <property type="nucleotide sequence ID" value="NZ_LIUF01000008.1"/>
</dbReference>